<comment type="caution">
    <text evidence="5">The sequence shown here is derived from an EMBL/GenBank/DDBJ whole genome shotgun (WGS) entry which is preliminary data.</text>
</comment>
<dbReference type="STRING" id="1093900.A0A507AZZ2"/>
<comment type="cofactor">
    <cofactor evidence="1 4">
        <name>Mg(2+)</name>
        <dbReference type="ChEBI" id="CHEBI:18420"/>
    </cofactor>
</comment>
<dbReference type="GeneID" id="41975932"/>
<accession>A0A507AZZ2</accession>
<keyword evidence="4" id="KW-0456">Lyase</keyword>
<dbReference type="SFLD" id="SFLDG01020">
    <property type="entry name" value="Terpene_Cyclase_Like_2"/>
    <property type="match status" value="1"/>
</dbReference>
<dbReference type="RefSeq" id="XP_030992310.1">
    <property type="nucleotide sequence ID" value="XM_031143345.1"/>
</dbReference>
<dbReference type="InterPro" id="IPR034686">
    <property type="entry name" value="Terpene_cyclase-like_2"/>
</dbReference>
<keyword evidence="4" id="KW-0479">Metal-binding</keyword>
<dbReference type="SUPFAM" id="SSF48576">
    <property type="entry name" value="Terpenoid synthases"/>
    <property type="match status" value="1"/>
</dbReference>
<name>A0A507AZZ2_9PEZI</name>
<gene>
    <name evidence="5" type="ORF">E0L32_008485</name>
</gene>
<organism evidence="5 6">
    <name type="scientific">Thyridium curvatum</name>
    <dbReference type="NCBI Taxonomy" id="1093900"/>
    <lineage>
        <taxon>Eukaryota</taxon>
        <taxon>Fungi</taxon>
        <taxon>Dikarya</taxon>
        <taxon>Ascomycota</taxon>
        <taxon>Pezizomycotina</taxon>
        <taxon>Sordariomycetes</taxon>
        <taxon>Sordariomycetidae</taxon>
        <taxon>Thyridiales</taxon>
        <taxon>Thyridiaceae</taxon>
        <taxon>Thyridium</taxon>
    </lineage>
</organism>
<evidence type="ECO:0000256" key="1">
    <source>
        <dbReference type="ARBA" id="ARBA00001946"/>
    </source>
</evidence>
<proteinExistence type="inferred from homology"/>
<dbReference type="InParanoid" id="A0A507AZZ2"/>
<dbReference type="Proteomes" id="UP000319257">
    <property type="component" value="Unassembled WGS sequence"/>
</dbReference>
<evidence type="ECO:0000256" key="3">
    <source>
        <dbReference type="ARBA" id="ARBA00022842"/>
    </source>
</evidence>
<dbReference type="GO" id="GO:0046872">
    <property type="term" value="F:metal ion binding"/>
    <property type="evidence" value="ECO:0007669"/>
    <property type="project" value="UniProtKB-KW"/>
</dbReference>
<evidence type="ECO:0000313" key="6">
    <source>
        <dbReference type="Proteomes" id="UP000319257"/>
    </source>
</evidence>
<dbReference type="SFLD" id="SFLDS00005">
    <property type="entry name" value="Isoprenoid_Synthase_Type_I"/>
    <property type="match status" value="1"/>
</dbReference>
<dbReference type="EMBL" id="SKBQ01000056">
    <property type="protein sequence ID" value="TPX10599.1"/>
    <property type="molecule type" value="Genomic_DNA"/>
</dbReference>
<dbReference type="PANTHER" id="PTHR35201">
    <property type="entry name" value="TERPENE SYNTHASE"/>
    <property type="match status" value="1"/>
</dbReference>
<dbReference type="GO" id="GO:0010333">
    <property type="term" value="F:terpene synthase activity"/>
    <property type="evidence" value="ECO:0007669"/>
    <property type="project" value="InterPro"/>
</dbReference>
<dbReference type="Pfam" id="PF19086">
    <property type="entry name" value="Terpene_syn_C_2"/>
    <property type="match status" value="1"/>
</dbReference>
<dbReference type="EC" id="4.2.3.-" evidence="4"/>
<evidence type="ECO:0000256" key="4">
    <source>
        <dbReference type="RuleBase" id="RU366034"/>
    </source>
</evidence>
<dbReference type="Gene3D" id="1.10.600.10">
    <property type="entry name" value="Farnesyl Diphosphate Synthase"/>
    <property type="match status" value="1"/>
</dbReference>
<dbReference type="InterPro" id="IPR008949">
    <property type="entry name" value="Isoprenoid_synthase_dom_sf"/>
</dbReference>
<sequence>MGSLDSIDIVSARLKGKELHVPNLQDIFAHWPSRLSPHQAELTEIINRKLDEWIKDPKTRLKADKCDIPVFTSRWWPSASVDAALCAAFYNLWLFIWDDALDGEDAMHDMASTRELHRQAIAFIEHKLGLAAAGCGRPTAPPPVAPSEATAVVFDFIGERLCAGHSEAGRRRFFREIEYYMRCCEVEQSHYYEGVLPSVEEYWAQRRGTTSVYSSAALADFLAGVQLPEELFQTRELEALWDEHNNNISIVNDILSLKKEIVSDIPSDILPHEGTAHTKSHHQHVGAHSNIIPITMQATGKDLDAIVQDLVEQVRESVAKFDRAAAGLLAMVAGDAGMHENVEEYIEVLQTNLTGNYYWSLGCARYGITKYIQKDGSLIIPL</sequence>
<reference evidence="5 6" key="1">
    <citation type="submission" date="2019-06" db="EMBL/GenBank/DDBJ databases">
        <title>Draft genome sequence of the filamentous fungus Phialemoniopsis curvata isolated from diesel fuel.</title>
        <authorList>
            <person name="Varaljay V.A."/>
            <person name="Lyon W.J."/>
            <person name="Crouch A.L."/>
            <person name="Drake C.E."/>
            <person name="Hollomon J.M."/>
            <person name="Nadeau L.J."/>
            <person name="Nunn H.S."/>
            <person name="Stevenson B.S."/>
            <person name="Bojanowski C.L."/>
            <person name="Crookes-Goodson W.J."/>
        </authorList>
    </citation>
    <scope>NUCLEOTIDE SEQUENCE [LARGE SCALE GENOMIC DNA]</scope>
    <source>
        <strain evidence="5 6">D216</strain>
    </source>
</reference>
<protein>
    <recommendedName>
        <fullName evidence="4">Terpene synthase</fullName>
        <ecNumber evidence="4">4.2.3.-</ecNumber>
    </recommendedName>
</protein>
<comment type="similarity">
    <text evidence="2 4">Belongs to the terpene synthase family.</text>
</comment>
<evidence type="ECO:0000256" key="2">
    <source>
        <dbReference type="ARBA" id="ARBA00006333"/>
    </source>
</evidence>
<dbReference type="OrthoDB" id="2861623at2759"/>
<dbReference type="AlphaFoldDB" id="A0A507AZZ2"/>
<keyword evidence="6" id="KW-1185">Reference proteome</keyword>
<dbReference type="PANTHER" id="PTHR35201:SF4">
    <property type="entry name" value="BETA-PINACENE SYNTHASE-RELATED"/>
    <property type="match status" value="1"/>
</dbReference>
<keyword evidence="3 4" id="KW-0460">Magnesium</keyword>
<dbReference type="GO" id="GO:0008299">
    <property type="term" value="P:isoprenoid biosynthetic process"/>
    <property type="evidence" value="ECO:0007669"/>
    <property type="project" value="UniProtKB-ARBA"/>
</dbReference>
<evidence type="ECO:0000313" key="5">
    <source>
        <dbReference type="EMBL" id="TPX10599.1"/>
    </source>
</evidence>